<evidence type="ECO:0000313" key="3">
    <source>
        <dbReference type="Proteomes" id="UP001501470"/>
    </source>
</evidence>
<comment type="caution">
    <text evidence="2">The sequence shown here is derived from an EMBL/GenBank/DDBJ whole genome shotgun (WGS) entry which is preliminary data.</text>
</comment>
<protein>
    <submittedName>
        <fullName evidence="2">Uncharacterized protein</fullName>
    </submittedName>
</protein>
<keyword evidence="1" id="KW-1133">Transmembrane helix</keyword>
<evidence type="ECO:0000256" key="1">
    <source>
        <dbReference type="SAM" id="Phobius"/>
    </source>
</evidence>
<accession>A0ABP4L8Z1</accession>
<dbReference type="EMBL" id="BAAAQD010000007">
    <property type="protein sequence ID" value="GAA1519006.1"/>
    <property type="molecule type" value="Genomic_DNA"/>
</dbReference>
<feature type="transmembrane region" description="Helical" evidence="1">
    <location>
        <begin position="12"/>
        <end position="33"/>
    </location>
</feature>
<name>A0ABP4L8Z1_9ACTN</name>
<evidence type="ECO:0000313" key="2">
    <source>
        <dbReference type="EMBL" id="GAA1519006.1"/>
    </source>
</evidence>
<sequence length="66" mass="7110">MMKADSSPPSRNAGFVAGFGVYLALDVTSPLWLPGYPDWQKAPAAALVALAVGKIVQRIARRLKDR</sequence>
<keyword evidence="3" id="KW-1185">Reference proteome</keyword>
<keyword evidence="1" id="KW-0812">Transmembrane</keyword>
<keyword evidence="1" id="KW-0472">Membrane</keyword>
<gene>
    <name evidence="2" type="ORF">GCM10009827_037790</name>
</gene>
<dbReference type="RefSeq" id="WP_344503280.1">
    <property type="nucleotide sequence ID" value="NZ_BAAAQD010000007.1"/>
</dbReference>
<reference evidence="3" key="1">
    <citation type="journal article" date="2019" name="Int. J. Syst. Evol. Microbiol.">
        <title>The Global Catalogue of Microorganisms (GCM) 10K type strain sequencing project: providing services to taxonomists for standard genome sequencing and annotation.</title>
        <authorList>
            <consortium name="The Broad Institute Genomics Platform"/>
            <consortium name="The Broad Institute Genome Sequencing Center for Infectious Disease"/>
            <person name="Wu L."/>
            <person name="Ma J."/>
        </authorList>
    </citation>
    <scope>NUCLEOTIDE SEQUENCE [LARGE SCALE GENOMIC DNA]</scope>
    <source>
        <strain evidence="3">JCM 15933</strain>
    </source>
</reference>
<proteinExistence type="predicted"/>
<organism evidence="2 3">
    <name type="scientific">Dactylosporangium maewongense</name>
    <dbReference type="NCBI Taxonomy" id="634393"/>
    <lineage>
        <taxon>Bacteria</taxon>
        <taxon>Bacillati</taxon>
        <taxon>Actinomycetota</taxon>
        <taxon>Actinomycetes</taxon>
        <taxon>Micromonosporales</taxon>
        <taxon>Micromonosporaceae</taxon>
        <taxon>Dactylosporangium</taxon>
    </lineage>
</organism>
<dbReference type="Proteomes" id="UP001501470">
    <property type="component" value="Unassembled WGS sequence"/>
</dbReference>